<sequence length="723" mass="79767">MGNSLGCVKEQKEKTAGKAPLSPKKRVRFRRRRRGKRRAMPEAAPQDEPPALEVAEDEEAPRMKAAPRQERAEEPRGEPEPAAPQQPGIIVQVKERFQGELQKARLVPEPQRPGVAGAPAEEGTTVIARLLDNPADRDCEKAVSRLVELHRSGSCRAVLLPLRPATDGPAGGLPALVGGDDPGSAWTCSSAAEPGTVSELSTPSPMVDQLETPGAGRSSGLSSSRAGDGDGPGAVISRSPSSFSGRSGSAARSSSGYGSDRPAKGAGGGGATVSPSDGGLRLALEGQISDIYISGELGDMSAKEKLLLWTQKVTAGYIGVKCTNFSSCWSDGKMFNALIHRYRPDLVDMERVQIQSNRENLEQAFEIAERLGVTRLLDAEDVDVPSPDEKSVITYVSSIYDAFPKVPEGGEGISAIVYSGSVGYQTAWRRSWLMIKQHTILMSDKSFPQNPVELKVCHFYNQYIHFKETESPGQEQEKGRIEELYKLLEVWIEFGRIKLPQGYHPNDVEEEWGKLIIEMLEREKLLRPAVERLELLLQIANKIQNGALSCEEKLTLAKNTLQADAAHLESGQPVQYEADVVMYLQECEGLLRQLQVDVQILRDENYYQLEELGFRIMRLQDELVTLRLECTNLYRKGHFSTLELAPMPTLSTTQLKGDSLTKGLHTSSASWFRKPMTRTELVAISSSEDEGSLRFVYELLAWVEEMQIKYIKGCINKDPRSKF</sequence>
<feature type="region of interest" description="Disordered" evidence="2">
    <location>
        <begin position="184"/>
        <end position="275"/>
    </location>
</feature>
<dbReference type="InterPro" id="IPR043197">
    <property type="entry name" value="Plakin"/>
</dbReference>
<proteinExistence type="predicted"/>
<dbReference type="GO" id="GO:0005882">
    <property type="term" value="C:intermediate filament"/>
    <property type="evidence" value="ECO:0007669"/>
    <property type="project" value="TreeGrafter"/>
</dbReference>
<feature type="compositionally biased region" description="Low complexity" evidence="2">
    <location>
        <begin position="214"/>
        <end position="226"/>
    </location>
</feature>
<name>A0A8C5TSR9_9PASS</name>
<dbReference type="OrthoDB" id="18740at2759"/>
<feature type="region of interest" description="Disordered" evidence="2">
    <location>
        <begin position="1"/>
        <end position="89"/>
    </location>
</feature>
<dbReference type="GO" id="GO:0015629">
    <property type="term" value="C:actin cytoskeleton"/>
    <property type="evidence" value="ECO:0007669"/>
    <property type="project" value="TreeGrafter"/>
</dbReference>
<dbReference type="Pfam" id="PF00307">
    <property type="entry name" value="CH"/>
    <property type="match status" value="1"/>
</dbReference>
<evidence type="ECO:0000256" key="1">
    <source>
        <dbReference type="SAM" id="Coils"/>
    </source>
</evidence>
<dbReference type="InterPro" id="IPR036872">
    <property type="entry name" value="CH_dom_sf"/>
</dbReference>
<evidence type="ECO:0000313" key="5">
    <source>
        <dbReference type="Proteomes" id="UP000694560"/>
    </source>
</evidence>
<protein>
    <recommendedName>
        <fullName evidence="3">Calponin-homology (CH) domain-containing protein</fullName>
    </recommendedName>
</protein>
<keyword evidence="1" id="KW-0175">Coiled coil</keyword>
<organism evidence="4 5">
    <name type="scientific">Malurus cyaneus samueli</name>
    <dbReference type="NCBI Taxonomy" id="2593467"/>
    <lineage>
        <taxon>Eukaryota</taxon>
        <taxon>Metazoa</taxon>
        <taxon>Chordata</taxon>
        <taxon>Craniata</taxon>
        <taxon>Vertebrata</taxon>
        <taxon>Euteleostomi</taxon>
        <taxon>Archelosauria</taxon>
        <taxon>Archosauria</taxon>
        <taxon>Dinosauria</taxon>
        <taxon>Saurischia</taxon>
        <taxon>Theropoda</taxon>
        <taxon>Coelurosauria</taxon>
        <taxon>Aves</taxon>
        <taxon>Neognathae</taxon>
        <taxon>Neoaves</taxon>
        <taxon>Telluraves</taxon>
        <taxon>Australaves</taxon>
        <taxon>Passeriformes</taxon>
        <taxon>Meliphagoidea</taxon>
        <taxon>Maluridae</taxon>
        <taxon>Malurus</taxon>
    </lineage>
</organism>
<reference evidence="4" key="2">
    <citation type="submission" date="2025-09" db="UniProtKB">
        <authorList>
            <consortium name="Ensembl"/>
        </authorList>
    </citation>
    <scope>IDENTIFICATION</scope>
</reference>
<dbReference type="PANTHER" id="PTHR23169">
    <property type="entry name" value="ENVOPLAKIN"/>
    <property type="match status" value="1"/>
</dbReference>
<accession>A0A8C5TSR9</accession>
<dbReference type="GO" id="GO:0032886">
    <property type="term" value="P:regulation of microtubule-based process"/>
    <property type="evidence" value="ECO:0007669"/>
    <property type="project" value="TreeGrafter"/>
</dbReference>
<dbReference type="GO" id="GO:0051893">
    <property type="term" value="P:regulation of focal adhesion assembly"/>
    <property type="evidence" value="ECO:0007669"/>
    <property type="project" value="TreeGrafter"/>
</dbReference>
<feature type="domain" description="Calponin-homology (CH)" evidence="3">
    <location>
        <begin position="300"/>
        <end position="404"/>
    </location>
</feature>
<dbReference type="GO" id="GO:0005198">
    <property type="term" value="F:structural molecule activity"/>
    <property type="evidence" value="ECO:0007669"/>
    <property type="project" value="TreeGrafter"/>
</dbReference>
<dbReference type="Pfam" id="PF21020">
    <property type="entry name" value="Spectrin_4"/>
    <property type="match status" value="1"/>
</dbReference>
<dbReference type="GO" id="GO:0005874">
    <property type="term" value="C:microtubule"/>
    <property type="evidence" value="ECO:0007669"/>
    <property type="project" value="TreeGrafter"/>
</dbReference>
<dbReference type="GO" id="GO:0016020">
    <property type="term" value="C:membrane"/>
    <property type="evidence" value="ECO:0007669"/>
    <property type="project" value="TreeGrafter"/>
</dbReference>
<reference evidence="4" key="1">
    <citation type="submission" date="2025-08" db="UniProtKB">
        <authorList>
            <consortium name="Ensembl"/>
        </authorList>
    </citation>
    <scope>IDENTIFICATION</scope>
</reference>
<dbReference type="Gene3D" id="1.20.58.60">
    <property type="match status" value="2"/>
</dbReference>
<dbReference type="Proteomes" id="UP000694560">
    <property type="component" value="Unplaced"/>
</dbReference>
<dbReference type="FunFam" id="1.10.418.10:FF:000002">
    <property type="entry name" value="Microtubule-actin cross-linking factor 1"/>
    <property type="match status" value="1"/>
</dbReference>
<dbReference type="GO" id="GO:0042060">
    <property type="term" value="P:wound healing"/>
    <property type="evidence" value="ECO:0007669"/>
    <property type="project" value="TreeGrafter"/>
</dbReference>
<evidence type="ECO:0000259" key="3">
    <source>
        <dbReference type="PROSITE" id="PS50021"/>
    </source>
</evidence>
<dbReference type="Gene3D" id="1.10.418.10">
    <property type="entry name" value="Calponin-like domain"/>
    <property type="match status" value="1"/>
</dbReference>
<dbReference type="SMART" id="SM00033">
    <property type="entry name" value="CH"/>
    <property type="match status" value="1"/>
</dbReference>
<dbReference type="GO" id="GO:0045296">
    <property type="term" value="F:cadherin binding"/>
    <property type="evidence" value="ECO:0007669"/>
    <property type="project" value="TreeGrafter"/>
</dbReference>
<dbReference type="GO" id="GO:0005737">
    <property type="term" value="C:cytoplasm"/>
    <property type="evidence" value="ECO:0007669"/>
    <property type="project" value="TreeGrafter"/>
</dbReference>
<dbReference type="CDD" id="cd21240">
    <property type="entry name" value="CH_MACF1_rpt2"/>
    <property type="match status" value="1"/>
</dbReference>
<dbReference type="FunFam" id="1.20.58.60:FF:000089">
    <property type="entry name" value="microtubule-actin cross-linking factor 1 isoform X9"/>
    <property type="match status" value="1"/>
</dbReference>
<feature type="compositionally biased region" description="Basic residues" evidence="2">
    <location>
        <begin position="23"/>
        <end position="38"/>
    </location>
</feature>
<evidence type="ECO:0000313" key="4">
    <source>
        <dbReference type="Ensembl" id="ENSMCSP00000010691.1"/>
    </source>
</evidence>
<dbReference type="PANTHER" id="PTHR23169:SF25">
    <property type="entry name" value="MICROTUBULE-ACTIN CROSS-LINKING FACTOR 1, ISOFORMS 1_2_3_4_5"/>
    <property type="match status" value="1"/>
</dbReference>
<dbReference type="SUPFAM" id="SSF46966">
    <property type="entry name" value="Spectrin repeat"/>
    <property type="match status" value="1"/>
</dbReference>
<evidence type="ECO:0000256" key="2">
    <source>
        <dbReference type="SAM" id="MobiDB-lite"/>
    </source>
</evidence>
<dbReference type="PROSITE" id="PS50021">
    <property type="entry name" value="CH"/>
    <property type="match status" value="1"/>
</dbReference>
<feature type="compositionally biased region" description="Basic and acidic residues" evidence="2">
    <location>
        <begin position="67"/>
        <end position="79"/>
    </location>
</feature>
<dbReference type="InterPro" id="IPR001715">
    <property type="entry name" value="CH_dom"/>
</dbReference>
<dbReference type="AlphaFoldDB" id="A0A8C5TSR9"/>
<dbReference type="SUPFAM" id="SSF47576">
    <property type="entry name" value="Calponin-homology domain, CH-domain"/>
    <property type="match status" value="1"/>
</dbReference>
<dbReference type="Ensembl" id="ENSMCST00000010966.1">
    <property type="protein sequence ID" value="ENSMCSP00000010691.1"/>
    <property type="gene ID" value="ENSMCSG00000007550.1"/>
</dbReference>
<dbReference type="InterPro" id="IPR049538">
    <property type="entry name" value="PCN-like_spectrin-like_rpt"/>
</dbReference>
<keyword evidence="5" id="KW-1185">Reference proteome</keyword>
<feature type="compositionally biased region" description="Low complexity" evidence="2">
    <location>
        <begin position="237"/>
        <end position="260"/>
    </location>
</feature>
<dbReference type="GO" id="GO:0045104">
    <property type="term" value="P:intermediate filament cytoskeleton organization"/>
    <property type="evidence" value="ECO:0007669"/>
    <property type="project" value="InterPro"/>
</dbReference>
<feature type="coiled-coil region" evidence="1">
    <location>
        <begin position="584"/>
        <end position="636"/>
    </location>
</feature>